<evidence type="ECO:0000256" key="1">
    <source>
        <dbReference type="SAM" id="Phobius"/>
    </source>
</evidence>
<evidence type="ECO:0000313" key="3">
    <source>
        <dbReference type="Proteomes" id="UP000307244"/>
    </source>
</evidence>
<gene>
    <name evidence="2" type="ORF">FA047_10225</name>
</gene>
<accession>A0A4U1CM55</accession>
<feature type="transmembrane region" description="Helical" evidence="1">
    <location>
        <begin position="99"/>
        <end position="118"/>
    </location>
</feature>
<reference evidence="2 3" key="1">
    <citation type="submission" date="2019-04" db="EMBL/GenBank/DDBJ databases">
        <title>Pedobacter sp. RP-3-15 sp. nov., isolated from Arctic soil.</title>
        <authorList>
            <person name="Dahal R.H."/>
            <person name="Kim D.-U."/>
        </authorList>
    </citation>
    <scope>NUCLEOTIDE SEQUENCE [LARGE SCALE GENOMIC DNA]</scope>
    <source>
        <strain evidence="2 3">RP-3-15</strain>
    </source>
</reference>
<evidence type="ECO:0000313" key="2">
    <source>
        <dbReference type="EMBL" id="TKC07606.1"/>
    </source>
</evidence>
<sequence length="132" mass="15303">MIKLKYILGLVVVIGLAILYYKYDPKMYDFFPECPFHKYTGLDCPGCGSQRAVHALLHGNILLALNYNSLLVISIPFLFIHLITKIISYLTQKDFIWKIWYNPITPKVIFVIVIVFWISRNIPCTPFDYLAA</sequence>
<keyword evidence="1" id="KW-1133">Transmembrane helix</keyword>
<keyword evidence="1" id="KW-0812">Transmembrane</keyword>
<keyword evidence="3" id="KW-1185">Reference proteome</keyword>
<dbReference type="InterPro" id="IPR021215">
    <property type="entry name" value="DUF2752"/>
</dbReference>
<dbReference type="Proteomes" id="UP000307244">
    <property type="component" value="Unassembled WGS sequence"/>
</dbReference>
<name>A0A4U1CM55_9SPHI</name>
<feature type="transmembrane region" description="Helical" evidence="1">
    <location>
        <begin position="67"/>
        <end position="87"/>
    </location>
</feature>
<dbReference type="AlphaFoldDB" id="A0A4U1CM55"/>
<comment type="caution">
    <text evidence="2">The sequence shown here is derived from an EMBL/GenBank/DDBJ whole genome shotgun (WGS) entry which is preliminary data.</text>
</comment>
<protein>
    <submittedName>
        <fullName evidence="2">DUF2752 domain-containing protein</fullName>
    </submittedName>
</protein>
<organism evidence="2 3">
    <name type="scientific">Pedobacter frigoris</name>
    <dbReference type="NCBI Taxonomy" id="2571272"/>
    <lineage>
        <taxon>Bacteria</taxon>
        <taxon>Pseudomonadati</taxon>
        <taxon>Bacteroidota</taxon>
        <taxon>Sphingobacteriia</taxon>
        <taxon>Sphingobacteriales</taxon>
        <taxon>Sphingobacteriaceae</taxon>
        <taxon>Pedobacter</taxon>
    </lineage>
</organism>
<keyword evidence="1" id="KW-0472">Membrane</keyword>
<feature type="transmembrane region" description="Helical" evidence="1">
    <location>
        <begin position="7"/>
        <end position="23"/>
    </location>
</feature>
<dbReference type="Pfam" id="PF10825">
    <property type="entry name" value="DUF2752"/>
    <property type="match status" value="1"/>
</dbReference>
<dbReference type="OrthoDB" id="9815897at2"/>
<dbReference type="EMBL" id="SWBQ01000002">
    <property type="protein sequence ID" value="TKC07606.1"/>
    <property type="molecule type" value="Genomic_DNA"/>
</dbReference>
<proteinExistence type="predicted"/>